<evidence type="ECO:0000313" key="2">
    <source>
        <dbReference type="Proteomes" id="UP000007934"/>
    </source>
</evidence>
<gene>
    <name evidence="1" type="ordered locus">Hfelis_15730</name>
</gene>
<dbReference type="Proteomes" id="UP000007934">
    <property type="component" value="Chromosome"/>
</dbReference>
<sequence length="46" mass="5380">MFHKKTLKSKHGKNSWLYPDMVGASFAYKNFDPQSLFEELKCNLLS</sequence>
<dbReference type="STRING" id="936155.HFELIS_15730"/>
<protein>
    <submittedName>
        <fullName evidence="1">HrgA protein</fullName>
    </submittedName>
</protein>
<dbReference type="EMBL" id="FQ670179">
    <property type="protein sequence ID" value="CBY83657.1"/>
    <property type="molecule type" value="Genomic_DNA"/>
</dbReference>
<organism evidence="1 2">
    <name type="scientific">Helicobacter felis (strain ATCC 49179 / CCUG 28539 / NCTC 12436 / CS1)</name>
    <dbReference type="NCBI Taxonomy" id="936155"/>
    <lineage>
        <taxon>Bacteria</taxon>
        <taxon>Pseudomonadati</taxon>
        <taxon>Campylobacterota</taxon>
        <taxon>Epsilonproteobacteria</taxon>
        <taxon>Campylobacterales</taxon>
        <taxon>Helicobacteraceae</taxon>
        <taxon>Helicobacter</taxon>
    </lineage>
</organism>
<accession>E7AB99</accession>
<reference evidence="1 2" key="1">
    <citation type="journal article" date="2011" name="Genome Biol. Evol.">
        <title>Comparative whole genome sequence analysis of the carcinogenic bacterial model pathogen Helicobacter felis.</title>
        <authorList>
            <person name="Arnold I.C."/>
            <person name="Zigova Z."/>
            <person name="Holden M."/>
            <person name="Lawley T.D."/>
            <person name="Rad R."/>
            <person name="Dougan G."/>
            <person name="Falkow S."/>
            <person name="Bentley S.D."/>
            <person name="Muller A."/>
        </authorList>
    </citation>
    <scope>NUCLEOTIDE SEQUENCE [LARGE SCALE GENOMIC DNA]</scope>
    <source>
        <strain evidence="2">ATCC 49179 / CCUG 28539 / NCTC 12436 / CS1</strain>
    </source>
</reference>
<dbReference type="KEGG" id="hfe:HFELIS_15730"/>
<dbReference type="HOGENOM" id="CLU_3184436_0_0_7"/>
<proteinExistence type="predicted"/>
<name>E7AB99_HELFC</name>
<dbReference type="AlphaFoldDB" id="E7AB99"/>
<evidence type="ECO:0000313" key="1">
    <source>
        <dbReference type="EMBL" id="CBY83657.1"/>
    </source>
</evidence>
<keyword evidence="2" id="KW-1185">Reference proteome</keyword>